<proteinExistence type="predicted"/>
<evidence type="ECO:0000313" key="1">
    <source>
        <dbReference type="EMBL" id="MBL4932623.1"/>
    </source>
</evidence>
<dbReference type="SUPFAM" id="SSF52540">
    <property type="entry name" value="P-loop containing nucleoside triphosphate hydrolases"/>
    <property type="match status" value="1"/>
</dbReference>
<gene>
    <name evidence="1" type="ORF">JK634_12440</name>
</gene>
<name>A0A937K5I8_9CLOT</name>
<dbReference type="EMBL" id="JAESWA010000022">
    <property type="protein sequence ID" value="MBL4932623.1"/>
    <property type="molecule type" value="Genomic_DNA"/>
</dbReference>
<dbReference type="Gene3D" id="3.40.50.300">
    <property type="entry name" value="P-loop containing nucleotide triphosphate hydrolases"/>
    <property type="match status" value="1"/>
</dbReference>
<comment type="caution">
    <text evidence="1">The sequence shown here is derived from an EMBL/GenBank/DDBJ whole genome shotgun (WGS) entry which is preliminary data.</text>
</comment>
<evidence type="ECO:0000313" key="2">
    <source>
        <dbReference type="Proteomes" id="UP000623681"/>
    </source>
</evidence>
<dbReference type="AlphaFoldDB" id="A0A937K5I8"/>
<dbReference type="Proteomes" id="UP000623681">
    <property type="component" value="Unassembled WGS sequence"/>
</dbReference>
<protein>
    <submittedName>
        <fullName evidence="1">Sulfotransferase family protein</fullName>
    </submittedName>
</protein>
<keyword evidence="2" id="KW-1185">Reference proteome</keyword>
<accession>A0A937K5I8</accession>
<sequence length="335" mass="40183">MGKKIITCASFGGTGSSAITDLLKEFNKTVSLGSYEFSIAHEIDGISDLEHFLVNDNHRLKVDEAIFRFKKLLKIVSKQYSEFISNFDEISEKYLDGLIEISWEGYWHRHMNRYSSMSRFLLFSLPAKVQRNIYKYFLKKSGYEYIPYYKRSTMYYSNPDNFYELTKEYFNDILNNLKDESSKKAEYIVMDQLVPPTNTDRYLNYFEDIKIICVDRDPRDLYTLNKKYWKEGWIPSEDVNVFIQWFKSLRKNVESNDSDFVLRIKFEDLIYNYDEAINTIYKFTSLNSEEHKDKFKYFNPEISIKNTQVWKKHSDLENDIKLIEDQLMEFCYKFS</sequence>
<organism evidence="1 2">
    <name type="scientific">Clostridium paridis</name>
    <dbReference type="NCBI Taxonomy" id="2803863"/>
    <lineage>
        <taxon>Bacteria</taxon>
        <taxon>Bacillati</taxon>
        <taxon>Bacillota</taxon>
        <taxon>Clostridia</taxon>
        <taxon>Eubacteriales</taxon>
        <taxon>Clostridiaceae</taxon>
        <taxon>Clostridium</taxon>
    </lineage>
</organism>
<dbReference type="InterPro" id="IPR027417">
    <property type="entry name" value="P-loop_NTPase"/>
</dbReference>
<dbReference type="RefSeq" id="WP_202767967.1">
    <property type="nucleotide sequence ID" value="NZ_JAESWA010000022.1"/>
</dbReference>
<reference evidence="1" key="1">
    <citation type="submission" date="2021-01" db="EMBL/GenBank/DDBJ databases">
        <title>Genome public.</title>
        <authorList>
            <person name="Liu C."/>
            <person name="Sun Q."/>
        </authorList>
    </citation>
    <scope>NUCLEOTIDE SEQUENCE</scope>
    <source>
        <strain evidence="1">YIM B02565</strain>
    </source>
</reference>